<gene>
    <name evidence="1" type="ORF">ACFQZJ_14540</name>
</gene>
<dbReference type="EMBL" id="JBHTHY010000014">
    <property type="protein sequence ID" value="MFD0798688.1"/>
    <property type="molecule type" value="Genomic_DNA"/>
</dbReference>
<name>A0ABW3B7C2_9FLAO</name>
<accession>A0ABW3B7C2</accession>
<proteinExistence type="predicted"/>
<reference evidence="2" key="1">
    <citation type="journal article" date="2019" name="Int. J. Syst. Evol. Microbiol.">
        <title>The Global Catalogue of Microorganisms (GCM) 10K type strain sequencing project: providing services to taxonomists for standard genome sequencing and annotation.</title>
        <authorList>
            <consortium name="The Broad Institute Genomics Platform"/>
            <consortium name="The Broad Institute Genome Sequencing Center for Infectious Disease"/>
            <person name="Wu L."/>
            <person name="Ma J."/>
        </authorList>
    </citation>
    <scope>NUCLEOTIDE SEQUENCE [LARGE SCALE GENOMIC DNA]</scope>
    <source>
        <strain evidence="2">CCUG 61948</strain>
    </source>
</reference>
<keyword evidence="2" id="KW-1185">Reference proteome</keyword>
<evidence type="ECO:0000313" key="1">
    <source>
        <dbReference type="EMBL" id="MFD0798688.1"/>
    </source>
</evidence>
<dbReference type="RefSeq" id="WP_379935557.1">
    <property type="nucleotide sequence ID" value="NZ_JBHTHY010000014.1"/>
</dbReference>
<evidence type="ECO:0000313" key="2">
    <source>
        <dbReference type="Proteomes" id="UP001597012"/>
    </source>
</evidence>
<evidence type="ECO:0008006" key="3">
    <source>
        <dbReference type="Google" id="ProtNLM"/>
    </source>
</evidence>
<protein>
    <recommendedName>
        <fullName evidence="3">Lipoprotein</fullName>
    </recommendedName>
</protein>
<sequence length="74" mass="8087">MRKLVTGLGNLIRAKVQKKDDVKRIVLIVIFGMVFLGCETDSLPCKDGFIEIPGQNGPVCVPESEVRAINMSTP</sequence>
<dbReference type="Proteomes" id="UP001597012">
    <property type="component" value="Unassembled WGS sequence"/>
</dbReference>
<organism evidence="1 2">
    <name type="scientific">Maribacter chungangensis</name>
    <dbReference type="NCBI Taxonomy" id="1069117"/>
    <lineage>
        <taxon>Bacteria</taxon>
        <taxon>Pseudomonadati</taxon>
        <taxon>Bacteroidota</taxon>
        <taxon>Flavobacteriia</taxon>
        <taxon>Flavobacteriales</taxon>
        <taxon>Flavobacteriaceae</taxon>
        <taxon>Maribacter</taxon>
    </lineage>
</organism>
<comment type="caution">
    <text evidence="1">The sequence shown here is derived from an EMBL/GenBank/DDBJ whole genome shotgun (WGS) entry which is preliminary data.</text>
</comment>